<comment type="similarity">
    <text evidence="2">Belongs to the syntaxin family.</text>
</comment>
<evidence type="ECO:0000256" key="9">
    <source>
        <dbReference type="ARBA" id="ARBA00023136"/>
    </source>
</evidence>
<accession>A0A5M3MW40</accession>
<feature type="transmembrane region" description="Helical" evidence="11">
    <location>
        <begin position="308"/>
        <end position="325"/>
    </location>
</feature>
<evidence type="ECO:0000256" key="5">
    <source>
        <dbReference type="ARBA" id="ARBA00022927"/>
    </source>
</evidence>
<dbReference type="Gene3D" id="1.20.58.70">
    <property type="match status" value="1"/>
</dbReference>
<evidence type="ECO:0000256" key="4">
    <source>
        <dbReference type="ARBA" id="ARBA00022692"/>
    </source>
</evidence>
<dbReference type="PROSITE" id="PS50192">
    <property type="entry name" value="T_SNARE"/>
    <property type="match status" value="1"/>
</dbReference>
<dbReference type="Proteomes" id="UP000053558">
    <property type="component" value="Unassembled WGS sequence"/>
</dbReference>
<keyword evidence="7" id="KW-0333">Golgi apparatus</keyword>
<comment type="caution">
    <text evidence="13">The sequence shown here is derived from an EMBL/GenBank/DDBJ whole genome shotgun (WGS) entry which is preliminary data.</text>
</comment>
<sequence>MSSSPSPSSQPTTRSRTGLFISYRDSRAPSSRFSRPQSSYDEAYGDDSENERLIGSSSRHVAIDVNLPPKWVDVSDEVEEILGGTQLKIASLEKLHAKHALPGFADRTAEEREIETATTEITRDFRRCQALIQRIEADQKHAFPPGRSASSHELKAAKNVQRGLAAKVQDLSSTFRKKQRVYLERIQGHAIKNQDLLIASGAISSRGVDAMTALDDDIEAANQSQVQATESAPAHDFQQRNRELTEIASSIAQLAELFKDLSVLVIDQGTLLDSVEYNIEQTAAQVSEAVQELNVATRYQKNTGRRKIIFLLLLIIFGLIIVLIFKPRRHASDSDLSSTSTSTGASSVSEDASVSLKDPLPPFEEDTFRSPVSVLFERARTPFLHLHSDSGDSFR</sequence>
<dbReference type="PANTHER" id="PTHR19957">
    <property type="entry name" value="SYNTAXIN"/>
    <property type="match status" value="1"/>
</dbReference>
<dbReference type="GO" id="GO:0048278">
    <property type="term" value="P:vesicle docking"/>
    <property type="evidence" value="ECO:0007669"/>
    <property type="project" value="TreeGrafter"/>
</dbReference>
<dbReference type="GO" id="GO:0006886">
    <property type="term" value="P:intracellular protein transport"/>
    <property type="evidence" value="ECO:0007669"/>
    <property type="project" value="TreeGrafter"/>
</dbReference>
<dbReference type="GO" id="GO:0000149">
    <property type="term" value="F:SNARE binding"/>
    <property type="evidence" value="ECO:0007669"/>
    <property type="project" value="TreeGrafter"/>
</dbReference>
<keyword evidence="4 11" id="KW-0812">Transmembrane</keyword>
<feature type="region of interest" description="Disordered" evidence="10">
    <location>
        <begin position="332"/>
        <end position="366"/>
    </location>
</feature>
<dbReference type="GO" id="GO:0000139">
    <property type="term" value="C:Golgi membrane"/>
    <property type="evidence" value="ECO:0007669"/>
    <property type="project" value="UniProtKB-SubCell"/>
</dbReference>
<dbReference type="Pfam" id="PF05739">
    <property type="entry name" value="SNARE"/>
    <property type="match status" value="1"/>
</dbReference>
<dbReference type="OrthoDB" id="10251371at2759"/>
<dbReference type="CDD" id="cd15845">
    <property type="entry name" value="SNARE_syntaxin16"/>
    <property type="match status" value="1"/>
</dbReference>
<evidence type="ECO:0000313" key="13">
    <source>
        <dbReference type="EMBL" id="EIW83207.1"/>
    </source>
</evidence>
<dbReference type="RefSeq" id="XP_007766461.1">
    <property type="nucleotide sequence ID" value="XM_007768271.1"/>
</dbReference>
<protein>
    <submittedName>
        <fullName evidence="13">t-SNARE</fullName>
    </submittedName>
</protein>
<evidence type="ECO:0000313" key="14">
    <source>
        <dbReference type="Proteomes" id="UP000053558"/>
    </source>
</evidence>
<feature type="compositionally biased region" description="Low complexity" evidence="10">
    <location>
        <begin position="1"/>
        <end position="17"/>
    </location>
</feature>
<dbReference type="InterPro" id="IPR010989">
    <property type="entry name" value="SNARE"/>
</dbReference>
<dbReference type="KEGG" id="cput:CONPUDRAFT_71805"/>
<evidence type="ECO:0000256" key="1">
    <source>
        <dbReference type="ARBA" id="ARBA00004409"/>
    </source>
</evidence>
<dbReference type="GeneID" id="19208961"/>
<reference evidence="14" key="1">
    <citation type="journal article" date="2012" name="Science">
        <title>The Paleozoic origin of enzymatic lignin decomposition reconstructed from 31 fungal genomes.</title>
        <authorList>
            <person name="Floudas D."/>
            <person name="Binder M."/>
            <person name="Riley R."/>
            <person name="Barry K."/>
            <person name="Blanchette R.A."/>
            <person name="Henrissat B."/>
            <person name="Martinez A.T."/>
            <person name="Otillar R."/>
            <person name="Spatafora J.W."/>
            <person name="Yadav J.S."/>
            <person name="Aerts A."/>
            <person name="Benoit I."/>
            <person name="Boyd A."/>
            <person name="Carlson A."/>
            <person name="Copeland A."/>
            <person name="Coutinho P.M."/>
            <person name="de Vries R.P."/>
            <person name="Ferreira P."/>
            <person name="Findley K."/>
            <person name="Foster B."/>
            <person name="Gaskell J."/>
            <person name="Glotzer D."/>
            <person name="Gorecki P."/>
            <person name="Heitman J."/>
            <person name="Hesse C."/>
            <person name="Hori C."/>
            <person name="Igarashi K."/>
            <person name="Jurgens J.A."/>
            <person name="Kallen N."/>
            <person name="Kersten P."/>
            <person name="Kohler A."/>
            <person name="Kuees U."/>
            <person name="Kumar T.K.A."/>
            <person name="Kuo A."/>
            <person name="LaButti K."/>
            <person name="Larrondo L.F."/>
            <person name="Lindquist E."/>
            <person name="Ling A."/>
            <person name="Lombard V."/>
            <person name="Lucas S."/>
            <person name="Lundell T."/>
            <person name="Martin R."/>
            <person name="McLaughlin D.J."/>
            <person name="Morgenstern I."/>
            <person name="Morin E."/>
            <person name="Murat C."/>
            <person name="Nagy L.G."/>
            <person name="Nolan M."/>
            <person name="Ohm R.A."/>
            <person name="Patyshakuliyeva A."/>
            <person name="Rokas A."/>
            <person name="Ruiz-Duenas F.J."/>
            <person name="Sabat G."/>
            <person name="Salamov A."/>
            <person name="Samejima M."/>
            <person name="Schmutz J."/>
            <person name="Slot J.C."/>
            <person name="St John F."/>
            <person name="Stenlid J."/>
            <person name="Sun H."/>
            <person name="Sun S."/>
            <person name="Syed K."/>
            <person name="Tsang A."/>
            <person name="Wiebenga A."/>
            <person name="Young D."/>
            <person name="Pisabarro A."/>
            <person name="Eastwood D.C."/>
            <person name="Martin F."/>
            <person name="Cullen D."/>
            <person name="Grigoriev I.V."/>
            <person name="Hibbett D.S."/>
        </authorList>
    </citation>
    <scope>NUCLEOTIDE SEQUENCE [LARGE SCALE GENOMIC DNA]</scope>
    <source>
        <strain evidence="14">RWD-64-598 SS2</strain>
    </source>
</reference>
<dbReference type="SUPFAM" id="SSF47661">
    <property type="entry name" value="t-snare proteins"/>
    <property type="match status" value="1"/>
</dbReference>
<proteinExistence type="inferred from homology"/>
<dbReference type="SMART" id="SM00397">
    <property type="entry name" value="t_SNARE"/>
    <property type="match status" value="1"/>
</dbReference>
<organism evidence="13 14">
    <name type="scientific">Coniophora puteana (strain RWD-64-598)</name>
    <name type="common">Brown rot fungus</name>
    <dbReference type="NCBI Taxonomy" id="741705"/>
    <lineage>
        <taxon>Eukaryota</taxon>
        <taxon>Fungi</taxon>
        <taxon>Dikarya</taxon>
        <taxon>Basidiomycota</taxon>
        <taxon>Agaricomycotina</taxon>
        <taxon>Agaricomycetes</taxon>
        <taxon>Agaricomycetidae</taxon>
        <taxon>Boletales</taxon>
        <taxon>Coniophorineae</taxon>
        <taxon>Coniophoraceae</taxon>
        <taxon>Coniophora</taxon>
    </lineage>
</organism>
<evidence type="ECO:0000256" key="7">
    <source>
        <dbReference type="ARBA" id="ARBA00023034"/>
    </source>
</evidence>
<dbReference type="InterPro" id="IPR045242">
    <property type="entry name" value="Syntaxin"/>
</dbReference>
<dbReference type="GO" id="GO:0031201">
    <property type="term" value="C:SNARE complex"/>
    <property type="evidence" value="ECO:0007669"/>
    <property type="project" value="TreeGrafter"/>
</dbReference>
<evidence type="ECO:0000256" key="2">
    <source>
        <dbReference type="ARBA" id="ARBA00009063"/>
    </source>
</evidence>
<dbReference type="GO" id="GO:0005484">
    <property type="term" value="F:SNAP receptor activity"/>
    <property type="evidence" value="ECO:0007669"/>
    <property type="project" value="TreeGrafter"/>
</dbReference>
<name>A0A5M3MW40_CONPW</name>
<gene>
    <name evidence="13" type="ORF">CONPUDRAFT_71805</name>
</gene>
<dbReference type="InterPro" id="IPR000727">
    <property type="entry name" value="T_SNARE_dom"/>
</dbReference>
<keyword evidence="6 11" id="KW-1133">Transmembrane helix</keyword>
<keyword evidence="8" id="KW-0175">Coiled coil</keyword>
<evidence type="ECO:0000256" key="11">
    <source>
        <dbReference type="SAM" id="Phobius"/>
    </source>
</evidence>
<feature type="domain" description="T-SNARE coiled-coil homology" evidence="12">
    <location>
        <begin position="234"/>
        <end position="296"/>
    </location>
</feature>
<keyword evidence="3" id="KW-0813">Transport</keyword>
<evidence type="ECO:0000256" key="3">
    <source>
        <dbReference type="ARBA" id="ARBA00022448"/>
    </source>
</evidence>
<dbReference type="EMBL" id="JH711576">
    <property type="protein sequence ID" value="EIW83207.1"/>
    <property type="molecule type" value="Genomic_DNA"/>
</dbReference>
<feature type="compositionally biased region" description="Polar residues" evidence="10">
    <location>
        <begin position="28"/>
        <end position="40"/>
    </location>
</feature>
<feature type="compositionally biased region" description="Low complexity" evidence="10">
    <location>
        <begin position="334"/>
        <end position="351"/>
    </location>
</feature>
<feature type="region of interest" description="Disordered" evidence="10">
    <location>
        <begin position="1"/>
        <end position="50"/>
    </location>
</feature>
<keyword evidence="5" id="KW-0653">Protein transport</keyword>
<keyword evidence="14" id="KW-1185">Reference proteome</keyword>
<evidence type="ECO:0000256" key="6">
    <source>
        <dbReference type="ARBA" id="ARBA00022989"/>
    </source>
</evidence>
<dbReference type="AlphaFoldDB" id="A0A5M3MW40"/>
<comment type="subcellular location">
    <subcellularLocation>
        <location evidence="1">Golgi apparatus membrane</location>
        <topology evidence="1">Single-pass type IV membrane protein</topology>
    </subcellularLocation>
</comment>
<keyword evidence="9 11" id="KW-0472">Membrane</keyword>
<dbReference type="GO" id="GO:0006906">
    <property type="term" value="P:vesicle fusion"/>
    <property type="evidence" value="ECO:0007669"/>
    <property type="project" value="TreeGrafter"/>
</dbReference>
<evidence type="ECO:0000259" key="12">
    <source>
        <dbReference type="PROSITE" id="PS50192"/>
    </source>
</evidence>
<evidence type="ECO:0000256" key="8">
    <source>
        <dbReference type="ARBA" id="ARBA00023054"/>
    </source>
</evidence>
<dbReference type="OMA" id="NRKMCII"/>
<evidence type="ECO:0000256" key="10">
    <source>
        <dbReference type="SAM" id="MobiDB-lite"/>
    </source>
</evidence>
<dbReference type="PANTHER" id="PTHR19957:SF83">
    <property type="entry name" value="SYNTAXIN-16"/>
    <property type="match status" value="1"/>
</dbReference>